<gene>
    <name evidence="8" type="ORF">I6U48_28550</name>
</gene>
<dbReference type="InterPro" id="IPR003594">
    <property type="entry name" value="HATPase_dom"/>
</dbReference>
<keyword evidence="4" id="KW-0808">Transferase</keyword>
<keyword evidence="5" id="KW-0418">Kinase</keyword>
<dbReference type="AlphaFoldDB" id="A0A949TQS8"/>
<comment type="caution">
    <text evidence="8">The sequence shown here is derived from an EMBL/GenBank/DDBJ whole genome shotgun (WGS) entry which is preliminary data.</text>
</comment>
<keyword evidence="6" id="KW-0902">Two-component regulatory system</keyword>
<reference evidence="8" key="1">
    <citation type="submission" date="2020-12" db="EMBL/GenBank/DDBJ databases">
        <title>Clostridium thailandense sp. nov., a novel acetogenic bacterium isolated from peat land soil in Thailand.</title>
        <authorList>
            <person name="Chaikitkaew S."/>
            <person name="Birkeland N.K."/>
        </authorList>
    </citation>
    <scope>NUCLEOTIDE SEQUENCE</scope>
    <source>
        <strain evidence="8">PL3</strain>
    </source>
</reference>
<evidence type="ECO:0000256" key="4">
    <source>
        <dbReference type="ARBA" id="ARBA00022679"/>
    </source>
</evidence>
<dbReference type="GO" id="GO:0005886">
    <property type="term" value="C:plasma membrane"/>
    <property type="evidence" value="ECO:0007669"/>
    <property type="project" value="TreeGrafter"/>
</dbReference>
<name>A0A949TQS8_9CLOT</name>
<comment type="catalytic activity">
    <reaction evidence="1">
        <text>ATP + protein L-histidine = ADP + protein N-phospho-L-histidine.</text>
        <dbReference type="EC" id="2.7.13.3"/>
    </reaction>
</comment>
<proteinExistence type="predicted"/>
<accession>A0A949TQS8</accession>
<sequence length="99" mass="11549">MLQLLLLTARSDDEVKSRLKIWVIEKNIFMFLNCEEIDLQVCADRRRIEQVITNILSNSIRHTNINGYIQINVIRKAANAYISIENSGEHIPQEDLIRI</sequence>
<dbReference type="Proteomes" id="UP000694308">
    <property type="component" value="Unassembled WGS sequence"/>
</dbReference>
<keyword evidence="8" id="KW-0067">ATP-binding</keyword>
<keyword evidence="3" id="KW-0597">Phosphoprotein</keyword>
<evidence type="ECO:0000256" key="2">
    <source>
        <dbReference type="ARBA" id="ARBA00012438"/>
    </source>
</evidence>
<dbReference type="Pfam" id="PF02518">
    <property type="entry name" value="HATPase_c"/>
    <property type="match status" value="1"/>
</dbReference>
<evidence type="ECO:0000259" key="7">
    <source>
        <dbReference type="Pfam" id="PF02518"/>
    </source>
</evidence>
<dbReference type="InterPro" id="IPR050351">
    <property type="entry name" value="BphY/WalK/GraS-like"/>
</dbReference>
<evidence type="ECO:0000313" key="9">
    <source>
        <dbReference type="Proteomes" id="UP000694308"/>
    </source>
</evidence>
<dbReference type="GO" id="GO:0004721">
    <property type="term" value="F:phosphoprotein phosphatase activity"/>
    <property type="evidence" value="ECO:0007669"/>
    <property type="project" value="TreeGrafter"/>
</dbReference>
<evidence type="ECO:0000256" key="1">
    <source>
        <dbReference type="ARBA" id="ARBA00000085"/>
    </source>
</evidence>
<dbReference type="GO" id="GO:0000155">
    <property type="term" value="F:phosphorelay sensor kinase activity"/>
    <property type="evidence" value="ECO:0007669"/>
    <property type="project" value="TreeGrafter"/>
</dbReference>
<protein>
    <recommendedName>
        <fullName evidence="2">histidine kinase</fullName>
        <ecNumber evidence="2">2.7.13.3</ecNumber>
    </recommendedName>
</protein>
<keyword evidence="8" id="KW-0547">Nucleotide-binding</keyword>
<evidence type="ECO:0000256" key="5">
    <source>
        <dbReference type="ARBA" id="ARBA00022777"/>
    </source>
</evidence>
<feature type="domain" description="Histidine kinase/HSP90-like ATPase" evidence="7">
    <location>
        <begin position="44"/>
        <end position="98"/>
    </location>
</feature>
<keyword evidence="9" id="KW-1185">Reference proteome</keyword>
<evidence type="ECO:0000313" key="8">
    <source>
        <dbReference type="EMBL" id="MBV7276825.1"/>
    </source>
</evidence>
<dbReference type="EC" id="2.7.13.3" evidence="2"/>
<dbReference type="GO" id="GO:0016036">
    <property type="term" value="P:cellular response to phosphate starvation"/>
    <property type="evidence" value="ECO:0007669"/>
    <property type="project" value="TreeGrafter"/>
</dbReference>
<dbReference type="PANTHER" id="PTHR45453:SF1">
    <property type="entry name" value="PHOSPHATE REGULON SENSOR PROTEIN PHOR"/>
    <property type="match status" value="1"/>
</dbReference>
<dbReference type="EMBL" id="JAEEGC010000210">
    <property type="protein sequence ID" value="MBV7276825.1"/>
    <property type="molecule type" value="Genomic_DNA"/>
</dbReference>
<organism evidence="8 9">
    <name type="scientific">Clostridium thailandense</name>
    <dbReference type="NCBI Taxonomy" id="2794346"/>
    <lineage>
        <taxon>Bacteria</taxon>
        <taxon>Bacillati</taxon>
        <taxon>Bacillota</taxon>
        <taxon>Clostridia</taxon>
        <taxon>Eubacteriales</taxon>
        <taxon>Clostridiaceae</taxon>
        <taxon>Clostridium</taxon>
    </lineage>
</organism>
<evidence type="ECO:0000256" key="6">
    <source>
        <dbReference type="ARBA" id="ARBA00023012"/>
    </source>
</evidence>
<dbReference type="GO" id="GO:0005524">
    <property type="term" value="F:ATP binding"/>
    <property type="evidence" value="ECO:0007669"/>
    <property type="project" value="UniProtKB-KW"/>
</dbReference>
<dbReference type="PANTHER" id="PTHR45453">
    <property type="entry name" value="PHOSPHATE REGULON SENSOR PROTEIN PHOR"/>
    <property type="match status" value="1"/>
</dbReference>
<evidence type="ECO:0000256" key="3">
    <source>
        <dbReference type="ARBA" id="ARBA00022553"/>
    </source>
</evidence>